<dbReference type="InterPro" id="IPR051280">
    <property type="entry name" value="Cl-channel/antiporter"/>
</dbReference>
<dbReference type="InterPro" id="IPR014743">
    <property type="entry name" value="Cl-channel_core"/>
</dbReference>
<keyword evidence="6 8" id="KW-0472">Membrane</keyword>
<accession>A0A813FMN0</accession>
<dbReference type="PANTHER" id="PTHR11689">
    <property type="entry name" value="CHLORIDE CHANNEL PROTEIN CLC FAMILY MEMBER"/>
    <property type="match status" value="1"/>
</dbReference>
<dbReference type="AlphaFoldDB" id="A0A813FMN0"/>
<feature type="non-terminal residue" evidence="9">
    <location>
        <position position="582"/>
    </location>
</feature>
<reference evidence="9" key="1">
    <citation type="submission" date="2021-02" db="EMBL/GenBank/DDBJ databases">
        <authorList>
            <person name="Dougan E. K."/>
            <person name="Rhodes N."/>
            <person name="Thang M."/>
            <person name="Chan C."/>
        </authorList>
    </citation>
    <scope>NUCLEOTIDE SEQUENCE</scope>
</reference>
<evidence type="ECO:0000256" key="8">
    <source>
        <dbReference type="SAM" id="Phobius"/>
    </source>
</evidence>
<keyword evidence="2 8" id="KW-0812">Transmembrane</keyword>
<name>A0A813FMN0_POLGL</name>
<feature type="transmembrane region" description="Helical" evidence="8">
    <location>
        <begin position="213"/>
        <end position="236"/>
    </location>
</feature>
<feature type="transmembrane region" description="Helical" evidence="8">
    <location>
        <begin position="489"/>
        <end position="506"/>
    </location>
</feature>
<evidence type="ECO:0000256" key="3">
    <source>
        <dbReference type="ARBA" id="ARBA00022737"/>
    </source>
</evidence>
<keyword evidence="5" id="KW-0129">CBS domain</keyword>
<evidence type="ECO:0000313" key="9">
    <source>
        <dbReference type="EMBL" id="CAE8615621.1"/>
    </source>
</evidence>
<gene>
    <name evidence="9" type="ORF">PGLA1383_LOCUS33334</name>
</gene>
<keyword evidence="4 8" id="KW-1133">Transmembrane helix</keyword>
<dbReference type="SUPFAM" id="SSF81340">
    <property type="entry name" value="Clc chloride channel"/>
    <property type="match status" value="1"/>
</dbReference>
<dbReference type="PANTHER" id="PTHR11689:SF136">
    <property type="entry name" value="H(+)_CL(-) EXCHANGE TRANSPORTER 7"/>
    <property type="match status" value="1"/>
</dbReference>
<evidence type="ECO:0000256" key="7">
    <source>
        <dbReference type="SAM" id="MobiDB-lite"/>
    </source>
</evidence>
<feature type="transmembrane region" description="Helical" evidence="8">
    <location>
        <begin position="300"/>
        <end position="320"/>
    </location>
</feature>
<comment type="subcellular location">
    <subcellularLocation>
        <location evidence="1">Membrane</location>
        <topology evidence="1">Multi-pass membrane protein</topology>
    </subcellularLocation>
</comment>
<feature type="transmembrane region" description="Helical" evidence="8">
    <location>
        <begin position="248"/>
        <end position="267"/>
    </location>
</feature>
<dbReference type="OMA" id="WEVEEKF"/>
<dbReference type="OrthoDB" id="428525at2759"/>
<dbReference type="Pfam" id="PF00654">
    <property type="entry name" value="Voltage_CLC"/>
    <property type="match status" value="1"/>
</dbReference>
<dbReference type="Gene3D" id="1.10.3080.10">
    <property type="entry name" value="Clc chloride channel"/>
    <property type="match status" value="1"/>
</dbReference>
<feature type="compositionally biased region" description="Basic and acidic residues" evidence="7">
    <location>
        <begin position="1"/>
        <end position="11"/>
    </location>
</feature>
<keyword evidence="10" id="KW-1185">Reference proteome</keyword>
<proteinExistence type="predicted"/>
<dbReference type="GO" id="GO:0016020">
    <property type="term" value="C:membrane"/>
    <property type="evidence" value="ECO:0007669"/>
    <property type="project" value="UniProtKB-SubCell"/>
</dbReference>
<dbReference type="Proteomes" id="UP000654075">
    <property type="component" value="Unassembled WGS sequence"/>
</dbReference>
<feature type="transmembrane region" description="Helical" evidence="8">
    <location>
        <begin position="340"/>
        <end position="360"/>
    </location>
</feature>
<feature type="transmembrane region" description="Helical" evidence="8">
    <location>
        <begin position="458"/>
        <end position="477"/>
    </location>
</feature>
<dbReference type="EMBL" id="CAJNNV010025671">
    <property type="protein sequence ID" value="CAE8615621.1"/>
    <property type="molecule type" value="Genomic_DNA"/>
</dbReference>
<keyword evidence="3" id="KW-0677">Repeat</keyword>
<evidence type="ECO:0000256" key="1">
    <source>
        <dbReference type="ARBA" id="ARBA00004141"/>
    </source>
</evidence>
<dbReference type="PRINTS" id="PR00762">
    <property type="entry name" value="CLCHANNEL"/>
</dbReference>
<evidence type="ECO:0000256" key="4">
    <source>
        <dbReference type="ARBA" id="ARBA00022989"/>
    </source>
</evidence>
<evidence type="ECO:0000256" key="5">
    <source>
        <dbReference type="ARBA" id="ARBA00023122"/>
    </source>
</evidence>
<organism evidence="9 10">
    <name type="scientific">Polarella glacialis</name>
    <name type="common">Dinoflagellate</name>
    <dbReference type="NCBI Taxonomy" id="89957"/>
    <lineage>
        <taxon>Eukaryota</taxon>
        <taxon>Sar</taxon>
        <taxon>Alveolata</taxon>
        <taxon>Dinophyceae</taxon>
        <taxon>Suessiales</taxon>
        <taxon>Suessiaceae</taxon>
        <taxon>Polarella</taxon>
    </lineage>
</organism>
<feature type="transmembrane region" description="Helical" evidence="8">
    <location>
        <begin position="107"/>
        <end position="125"/>
    </location>
</feature>
<evidence type="ECO:0000256" key="2">
    <source>
        <dbReference type="ARBA" id="ARBA00022692"/>
    </source>
</evidence>
<protein>
    <recommendedName>
        <fullName evidence="11">Chloride channel protein</fullName>
    </recommendedName>
</protein>
<feature type="transmembrane region" description="Helical" evidence="8">
    <location>
        <begin position="61"/>
        <end position="86"/>
    </location>
</feature>
<evidence type="ECO:0000313" key="10">
    <source>
        <dbReference type="Proteomes" id="UP000654075"/>
    </source>
</evidence>
<evidence type="ECO:0008006" key="11">
    <source>
        <dbReference type="Google" id="ProtNLM"/>
    </source>
</evidence>
<dbReference type="InterPro" id="IPR001807">
    <property type="entry name" value="ClC"/>
</dbReference>
<feature type="transmembrane region" description="Helical" evidence="8">
    <location>
        <begin position="432"/>
        <end position="451"/>
    </location>
</feature>
<evidence type="ECO:0000256" key="6">
    <source>
        <dbReference type="ARBA" id="ARBA00023136"/>
    </source>
</evidence>
<feature type="region of interest" description="Disordered" evidence="7">
    <location>
        <begin position="1"/>
        <end position="23"/>
    </location>
</feature>
<dbReference type="GO" id="GO:0015108">
    <property type="term" value="F:chloride transmembrane transporter activity"/>
    <property type="evidence" value="ECO:0007669"/>
    <property type="project" value="InterPro"/>
</dbReference>
<comment type="caution">
    <text evidence="9">The sequence shown here is derived from an EMBL/GenBank/DDBJ whole genome shotgun (WGS) entry which is preliminary data.</text>
</comment>
<sequence>MDSSSDDEKWEVPTFARHRKPPPGTESIGYDLYESPQYMNHLKQFGRLSGMDVCNNIGFRWILLGMVGLVTGLVAVAVDVSIDYLFEFRMHINDVVVDAGWSIGCQYLAFVGVALCSVSVAAYLVCYVEVLAAGSGIPEIKCFLNGIDFPNVVGLKTLCAKAIGIVFSVTAGLPCGKEGPMIHSGAITGALVTRCDILHTINPVVIQQETRDFVAAGAAAGVAAAFGAPLGGVLFAVEEGASHMDPSIMTRLFVACATGALASRFFIGPILGGIPWGHLGSAVPVSFGKFHHMEWDILEMPIFAMMGVAGGLFGALFNAVNQRLSEWRIRHIGPRGRRRFFEVLLVTLVVSSLQFLVPAVSVASKEFSLSEEGVGSLPSQLHLRSLSESEESQLPLRRHLKLEELSLSESLFWQKNTAALKSLFHSEEEFNLWYVLLFFVMNLSLSCLTYGIGVPSGLFVPALLTGAAFGRIVGQLLHSYVFPISEGQLFAATGLYSLIGASAMLAGTARITISLAMILMEVTGNAEFGLPIFLVVMLAKWTGDVFNRGIYDLHIIDLKKVPLLEAKPETNMIGIFGFVYVV</sequence>